<proteinExistence type="predicted"/>
<dbReference type="SUPFAM" id="SSF49265">
    <property type="entry name" value="Fibronectin type III"/>
    <property type="match status" value="1"/>
</dbReference>
<organism evidence="2 3">
    <name type="scientific">Opisthorchis viverrini</name>
    <name type="common">Southeast Asian liver fluke</name>
    <dbReference type="NCBI Taxonomy" id="6198"/>
    <lineage>
        <taxon>Eukaryota</taxon>
        <taxon>Metazoa</taxon>
        <taxon>Spiralia</taxon>
        <taxon>Lophotrochozoa</taxon>
        <taxon>Platyhelminthes</taxon>
        <taxon>Trematoda</taxon>
        <taxon>Digenea</taxon>
        <taxon>Opisthorchiida</taxon>
        <taxon>Opisthorchiata</taxon>
        <taxon>Opisthorchiidae</taxon>
        <taxon>Opisthorchis</taxon>
    </lineage>
</organism>
<protein>
    <recommendedName>
        <fullName evidence="1">Fibronectin type-III domain-containing protein</fullName>
    </recommendedName>
</protein>
<dbReference type="RefSeq" id="XP_009171067.1">
    <property type="nucleotide sequence ID" value="XM_009172803.1"/>
</dbReference>
<dbReference type="Proteomes" id="UP000054324">
    <property type="component" value="Unassembled WGS sequence"/>
</dbReference>
<dbReference type="InterPro" id="IPR013087">
    <property type="entry name" value="Znf_C2H2_type"/>
</dbReference>
<keyword evidence="3" id="KW-1185">Reference proteome</keyword>
<name>A0A074ZD70_OPIVI</name>
<accession>A0A074ZD70</accession>
<gene>
    <name evidence="2" type="ORF">T265_07316</name>
</gene>
<reference evidence="2 3" key="1">
    <citation type="submission" date="2013-11" db="EMBL/GenBank/DDBJ databases">
        <title>Opisthorchis viverrini - life in the bile duct.</title>
        <authorList>
            <person name="Young N.D."/>
            <person name="Nagarajan N."/>
            <person name="Lin S.J."/>
            <person name="Korhonen P.K."/>
            <person name="Jex A.R."/>
            <person name="Hall R.S."/>
            <person name="Safavi-Hemami H."/>
            <person name="Kaewkong W."/>
            <person name="Bertrand D."/>
            <person name="Gao S."/>
            <person name="Seet Q."/>
            <person name="Wongkham S."/>
            <person name="Teh B.T."/>
            <person name="Wongkham C."/>
            <person name="Intapan P.M."/>
            <person name="Maleewong W."/>
            <person name="Yang X."/>
            <person name="Hu M."/>
            <person name="Wang Z."/>
            <person name="Hofmann A."/>
            <person name="Sternberg P.W."/>
            <person name="Tan P."/>
            <person name="Wang J."/>
            <person name="Gasser R.B."/>
        </authorList>
    </citation>
    <scope>NUCLEOTIDE SEQUENCE [LARGE SCALE GENOMIC DNA]</scope>
</reference>
<dbReference type="OrthoDB" id="6274432at2759"/>
<dbReference type="KEGG" id="ovi:T265_07316"/>
<dbReference type="InterPro" id="IPR036116">
    <property type="entry name" value="FN3_sf"/>
</dbReference>
<dbReference type="GeneID" id="20321495"/>
<dbReference type="AlphaFoldDB" id="A0A074ZD70"/>
<dbReference type="PROSITE" id="PS00028">
    <property type="entry name" value="ZINC_FINGER_C2H2_1"/>
    <property type="match status" value="1"/>
</dbReference>
<evidence type="ECO:0000313" key="3">
    <source>
        <dbReference type="Proteomes" id="UP000054324"/>
    </source>
</evidence>
<dbReference type="EMBL" id="KL596784">
    <property type="protein sequence ID" value="KER25216.1"/>
    <property type="molecule type" value="Genomic_DNA"/>
</dbReference>
<dbReference type="PROSITE" id="PS50853">
    <property type="entry name" value="FN3"/>
    <property type="match status" value="1"/>
</dbReference>
<dbReference type="CTD" id="20321495"/>
<dbReference type="InterPro" id="IPR003961">
    <property type="entry name" value="FN3_dom"/>
</dbReference>
<evidence type="ECO:0000313" key="2">
    <source>
        <dbReference type="EMBL" id="KER25216.1"/>
    </source>
</evidence>
<sequence length="442" mass="48544">MNGLAQQSFHIKQENRRLLNLAKIRGAFQQGKTLFERTRDCVYKINCNDCAKVYVRQTARELHTRIGEHKRRINKPPRNAREYQTLGKDSAMARLIAEAVEITKHHSVNRIVGVELASVWKAVLDKPILESEPPLDVQVIPNHEESYITVTWRNSATCQSTKYDVLIYSSFGFLVEESHHERSPVRVTNVRKCVPVLISVRKSGPWGVGQESGKKEVRLLEKPTQPRNLVVQLQTDPPGVRISWKNNGACAFPEYVVNVYSDAGTSIQSMVTNETYLKLSSLPMCGNLIAGLVARNSVGQSPETKSSPFSIPAVPRPPTNIQLRSSANYPNPAILWDYEGACAATHFVVDIYNSDDQLIKSFNVTASPAELLDLPTCALLTAGVSAHNTAGSSSMTKGSEFTIATGNAPQVPTLTVSVLLSSGSIWVQAEHKVDGNSGTAPT</sequence>
<feature type="domain" description="Fibronectin type-III" evidence="1">
    <location>
        <begin position="225"/>
        <end position="314"/>
    </location>
</feature>
<evidence type="ECO:0000259" key="1">
    <source>
        <dbReference type="PROSITE" id="PS50853"/>
    </source>
</evidence>